<feature type="region of interest" description="Disordered" evidence="10">
    <location>
        <begin position="6299"/>
        <end position="6332"/>
    </location>
</feature>
<dbReference type="Gene3D" id="3.30.70.3290">
    <property type="match status" value="4"/>
</dbReference>
<keyword evidence="8" id="KW-0012">Acyltransferase</keyword>
<dbReference type="GO" id="GO:0004312">
    <property type="term" value="F:fatty acid synthase activity"/>
    <property type="evidence" value="ECO:0007669"/>
    <property type="project" value="TreeGrafter"/>
</dbReference>
<dbReference type="Pfam" id="PF00109">
    <property type="entry name" value="ketoacyl-synt"/>
    <property type="match status" value="4"/>
</dbReference>
<dbReference type="Pfam" id="PF00975">
    <property type="entry name" value="Thioesterase"/>
    <property type="match status" value="1"/>
</dbReference>
<feature type="region of interest" description="C-terminal hotdog fold" evidence="9">
    <location>
        <begin position="5698"/>
        <end position="5842"/>
    </location>
</feature>
<dbReference type="Pfam" id="PF21089">
    <property type="entry name" value="PKS_DH_N"/>
    <property type="match status" value="1"/>
</dbReference>
<dbReference type="GO" id="GO:0031177">
    <property type="term" value="F:phosphopantetheine binding"/>
    <property type="evidence" value="ECO:0007669"/>
    <property type="project" value="InterPro"/>
</dbReference>
<dbReference type="Pfam" id="PF02801">
    <property type="entry name" value="Ketoacyl-synt_C"/>
    <property type="match status" value="4"/>
</dbReference>
<keyword evidence="6" id="KW-0443">Lipid metabolism</keyword>
<dbReference type="Gene3D" id="6.10.140.1830">
    <property type="match status" value="3"/>
</dbReference>
<dbReference type="InterPro" id="IPR036736">
    <property type="entry name" value="ACP-like_sf"/>
</dbReference>
<dbReference type="EMBL" id="KP161205">
    <property type="protein sequence ID" value="AJO72737.1"/>
    <property type="molecule type" value="Genomic_DNA"/>
</dbReference>
<comment type="pathway">
    <text evidence="1">Lipid metabolism.</text>
</comment>
<keyword evidence="7" id="KW-0511">Multifunctional enzyme</keyword>
<dbReference type="RefSeq" id="WP_067582587.1">
    <property type="nucleotide sequence ID" value="NZ_JABMCZ010000001.1"/>
</dbReference>
<dbReference type="SUPFAM" id="SSF53901">
    <property type="entry name" value="Thiolase-like"/>
    <property type="match status" value="4"/>
</dbReference>
<dbReference type="Pfam" id="PF16197">
    <property type="entry name" value="KAsynt_C_assoc"/>
    <property type="match status" value="4"/>
</dbReference>
<feature type="domain" description="Carrier" evidence="11">
    <location>
        <begin position="6338"/>
        <end position="6413"/>
    </location>
</feature>
<reference evidence="14" key="2">
    <citation type="journal article" date="2016" name="Org. Biomol. Chem.">
        <title>Target-specific identification and characterization of the putative gene cluster for brasilinolide biosynthesis revealing the mechanistic insights and combinatorial synthetic utility of 2-deoxy-l-fucose biosynthetic enzymes.</title>
        <authorList>
            <person name="Chiu H.T."/>
            <person name="Weng C.P."/>
            <person name="Lin Y.C."/>
            <person name="Chen K.H."/>
        </authorList>
    </citation>
    <scope>NUCLEOTIDE SEQUENCE</scope>
    <source>
        <strain evidence="14">IFM 0406</strain>
    </source>
</reference>
<feature type="domain" description="Ketosynthase family 3 (KS3)" evidence="12">
    <location>
        <begin position="43"/>
        <end position="458"/>
    </location>
</feature>
<dbReference type="STRING" id="455432.AWN90_18375"/>
<dbReference type="Pfam" id="PF00698">
    <property type="entry name" value="Acyl_transf_1"/>
    <property type="match status" value="4"/>
</dbReference>
<sequence>MSNESATGAKAVDEQKYLEYLKRLTADLRSTREALSAIREREHEPIAIVGMACRYPGGVRSPEQLWELVDDGVDAISTFPADRGWPIADPSAAQGGFLHDAGEFDAGFFSMGPREALATDPQQRLMLEVAWESLERAGIVPAALRASDSGVFIGAAASGYGVGVTAAPEGIEGHLLAGGATSVISGRIAYHLGWEGPVATVDTACSSSLVAMHLAVQALRRGECSLALAGGVAVMATPAMFAQFSAQQGLAADGRVKAFSDSADGTVWSEGAGVLLLERLSDAQRNGRRILGLVRGTAINSDGASNGLTAPNGPSQQRVIRAALTDAGLTPAEVDAVDAHGTGTSLGDPIEAQALLATYGQDRNGTGPLLLGALKSNIGHTQSAAGVGGVIKMLLAMRHGRLPRTLHVNTPSTKVDWSEGAVELLTEPTAWPVADRPRRSAVSSFGISGTNAHVVLEQAPEPVAETRTATTVSEGVGAWLISARSAESLAGQAAALAEFTERSAATAAEIAAALVATRSTYEHRAVVLGADRDELVDGTRALAASRPHPDVVTGTVLRGRTAFLFPGQGSQHAGMGARLAAASPVAAAAFDEIFAAFDRVITDGSLREVMFAPADSESARLLDDTRWTQPALFAVEVATFRLWESWGVTPQLLIGHSVGALAAAHVAGVLSLEDAATLVATRARVMSELPAGGAMAAIASSEEEVRATIGSDERVDIATINGPSAVVVSGVAEAVDALVARYSERGVRCTRLRVSHAFHSALMEPALAELRTVAAGLTFRPPRIPIISDQTGRPADTAELTDPNYWVDHIRKPVRFADAIATARARSVTRFLEVGPGRALSTSARTVADGDGKPLAVMPGFRSGRDEYRELLTAAALLHVAGVTPSWPTLLGSAAAPDIDLPTYAFDRTRFWLTPTFDASAATTGTSAGWERSFWEQVEREDVDALVGQLGDQDGAALAAVVPALAQWHRDRRIADELARLRLRVTWSVCPVPTSPTPAGTWIILGANDSDPALAALRATGLDLRVTADDDFATVLSTENAAGVVAVPPAGRDAAAQVAALTAWLRTLATHAEGRTATPRLWVLTRGAVSTSRRDPAPDPAGAAVWGAGRALALERSDLWGGLIDLPTDEVDDRTLGRLRGILAGATGEDQVALRAAGALARRVERAPEASDHTDWTPRGTVLITGGTGALGAHVARLAARRGAAHLVLLGRRGAQAPGAAELAAELRALGAEVTLAAADAADRDALAAVLARIDAGPHPLTAVVHAAGVGDDTPLAAADDAAVRAVLDGKALGAEHLDALTADRDLDQFVLFSSISAAWGAAGQCAYAAANARLDALAERRIRSGKRATSVAWGPWRGSGMAADPAADAHLRRRGLNPMDPVVALVALERALSAAAPVGIVADVDWQRFLPAFTVVRPAPLFDAFAAALDTPAPDTGSRTAATGSELVEHIAAAGAAQAPTVVLDVVRAVTAGVLGHAGGDAVDPDRTFGDLGVDSVAALALRDGLVAPAGRPLPATAVFDHPTPRALAHWLLDELVGAAAGPAVPAATTAAVDDDPIVIVGLGCRFPGGVDGPDSFWELLAGGRDVIGPLPDDRGWDPNLVAQAPGGGFLSDAGGFDAAFFGISPREALAMDPQQRVLLEVVWSALEHAGIDPVSLRDSRTGVFIGSNGQEYATALAFSGEDVGGHVTTGTAASVLSGRISYTLGLSGPSVTVDTACSASLVALHQAVHAVRAGECERALAGGVTVMAGPGAFAEFSRLGALSVDGRCRAFADGEGGTGWGEGCGVVVVERLSAARARGGRVLAVVRGSAINSDGASNGLTAPNGVAQQRVLRAALEVAGVRADDIDAIEAHGTGTALGDPIEASALQQVFGGGSRRDPLWLGSVKSNIGHTQAAAGIAGVIKMVLALSRGWLPATLHANVPSRHVNWDSSVLELVQEGRRWPEREDGARFAGVSAFGMSGTNAHMVLQAPEPVAESDRTGEPAGADPVLISPIVPWIFSARTRSALTRIAEGLIPVAESGADLSGVARALLRRSTFGYRAMLPVDSGHHGVCAAARLQAFTAAQGAGPVDGIMSGVAESSSPRTVFVFSGQGGHWAGMGAGLWDTSPVFRARLSECADALAEVCDLDVVEVLRSGRELDGDAVVQPVTWAVMVALAAMWRAAGVTPYAVVGHSQGEVAAAVVAGALSVADGARVVAARSRLVGALAGSGGMVSFGWSEAEVREHLAELDGGDALTVAALNGPAATVVAGPDEPLGRLMAVAERAGVRNRRVAVDYPSHSPAMDALRPQLLAALDGIAPADRTVDGIRWWSTARGGWLDPAQAGADYWFDNLRQPVRFRPAIEALLADGCRVLIEAGPHPTLRPAIWEIAESLDLPETGPGAVTAIATLRRDADWPYQLLCVFARAWMSGVDIDWSRIHIPAETRSETPDLPTYPFEHTRFWPAPPALAAPTSVDAAWAAPLWAGIDRADVDALATELAVAPDAPFAEVVPALAAWRDRRREGSMIDGWRYHIAWHPLPDPAPAHLTGTWLRATAAGAPGAVADEVTRVLRAAGATVVDLEVAADLGHRSVAASRLRALAAEHGEFAGVIGLTGLLTGVDDAFDALHPTTPRGLTATLHLVQALGDAGVTAPLWLVTRGGVSIGPSDRLSAAEPALIWGFGRVAATEHPDRVAGLIDLPASVHDGFDDRAARRFVGVLARAGALGAEDQLALRDSGILGRRFVRLRRPAAETPVQPWRPRGTVLVTGGTGAIGGHLARWLARGGAEHLVLVSRRGPQAAGAAELTAELEALGARVTVVACDVGDPAAVADLLAEIDAGPSPLRAVMHAAGALDDGLVQDLDADRFEVGLRPKAGGAVVLDLATRGRDLDAFVLFSSTSGVLGGTGLGNYAPGNAFLDALALLRRDAGERATAIAWGHWGGEGGMARGEVGARLQRYGVVDMAPETALQALQVVLDHDETSLVVAAFDWQHFAPAFVGARPAPLLAELPDAQQVLAATRGGTAERADRPALVALLADVPPKDRPAEIGKVVRSYVAAILGHSGPEAIVPGTAFRDLGIDSLTAVELRNALGKAVGMRLPATLVFDYPTPAALTEFIIEHVAGSVDGPSTARPAAPATTAVGADPVVIVGMSCRFPGGVRTPEDLWELLVDGRDAMRPFPTDRGWDLEALYSPDPDRPGTSYARDGGFLVGAAEFDAEFFGISPREALAMDPQQRILLEVSWEALERAGIDPSALRGSATGVFAGTNGQDYAGLLVASGEDVGGYIGTGNAAAVLSGRVAYALGLEGPAVTVDTACSASLVALHQAAAALRSGECDLALAGGATVMATPGLFQEFSRQRGLSADGRCKAFADAADGTGFSEGAAVLVLARQSDAVAAGYPILAVVRGSAINSDGASNGLTAPNGPSQQRVIRSALAMSGLTPAEVDMVEAHGTGTTLGDPIEAQAVLATYGQDRERPLWLGSIKSNVGHTQAAAGVAGVMKSVLALQHGRIPATLHVDAPSSHVDWSAGAVELVTETVDWPDTGRPRRVGVSSFGISGTNAHVIIEQAPEPAVTTAEDTVAEVLPVLPLILSGRTPAARAAQAGALAELCADTDPRLPALASALGRRTAFDHRAVVLASDRDGAHAGLGLASNGDQGPNVVAGSVISGSTGVVFAGQGSQHAGMGRDLYAAFDAYADAFDQVCVEFDRWLDRPLRDVVFGSEPGLVDRTGFTQPALFAFEVALYRLLESWGLRADVVLGHSIGEIVAAHVAGVLTLADAVRLVAARAGLMEALPEGGVMVAVACAEEVVAPLLAGHEDTVGIAAVNGPHSVVLSGLGETVDSIVEILRDKGIRTRRLTVSHAFHSPLVEPMLAEFERVVTELEFAEPRIALVSALTGAEVGRAELSDPRWWVRHVREAVRFADAVEAAAAAGATRFVELAPRAVLRPSLEQVLADAVVVSTGTRAETGTDAVESVVTAVARLWVSGGEVNPVACLGDATPGATELFEHLPTYPFQHRHYWPVLDHAALARRTDPRSATDEFWRLITTGEPDDIARALGIDTAALAPVLPALAAYDERRRDTSATDGLRLRVAWRKLPEPAPAALRGRWLVACAPDTVPHNDFQQTLIDALDRAGADIVRLTAEDRGDARTAWSEALRPVLGEPIAGVVSLLAAADPEPEQPVPAGYSATIALVQALTDARVTAPVWAVTVDAGAAPDQAMAASFLRVAGLEHPELRGGIVDLPDRAPNRQLTQLFAAAVAGRTGEDEIRLRDGAAFGRRLVTVPAAPAATESGRFAADGTVLVTGGTGAIGGHLARWCAANGAAHLVLVGARGPQAPGATELAAELTDLGATVDIVAADAADRTAMRAVLDGLPADRPLRAVIHAAAVLDDATITAITPEQVARALRVKVGGARLLDELTADADLEAFVLVSSLAGVLGALGQGNYAPGNAALDALAQARTRRGLPGSAIAFGSWAGGGMVDGELDARLRAAGMRALEPARATAAFGAHLAVGRRLGTGGPAYEIVADFDWTRFTPAHLAGRPDSRLLAEIPAAREFLGAAKEADTPTGGLAALLSELPAHEHALTVDALVRRHVAAVLGHDGAEAIDPVVTFGSLGVESLAAVEIRNVLSGVTGLALPPTLVYDYPTPAAVTDYLLGLVQPEEPARPAPVRTPRPGGGDPVAVVGIGCRFPGGADTPERFWDLLLHGTDAVGDWPDRRQWDLLIDPADTITTRGAFLDEIDGFDPAFFGISPREALAMDPQQRLLLEICWEATERAGIDPSTLRGSRTGVFVGTNSQDYASRPMELRNGAEAQLGTGTSASVLSGRISYVFGAEGPSMTVDTACSSSLVALHLAARELRSGDCDLVLAGGVTVMSTPGLFAEFTRQGGLAADGRCKAFADEADGTGWGEGAGILVLERLSDARAAGHPVLAVLSGTAVNSDGTSNGLTAPNGLSQERVIRSALEAADLAAEDVDLIEAHGTGTTLGDPIEARALLNTYGSAHRDRPLWLGSVKSNIGHTQAAAGVAGVIKAILALRHETVPATLHAETPTRHVDWTTGGIELVQAPVAWPANGRPRHAGVSAFGLSGTNAHVIIGDAPEDDRPAPEAETPRLMRTPIPWVLSARTPAALADLAQRVAEHTDGTDIDPMAVARTLATGRAAFEERAVVLGPDTAALSTALRTVGDENAPATTTLVRGRARRGRTAVVFTGQGGQRPGIGAELATAFPVFAAAVEEVVAALRAAGGDEVADAVTVAITAPAGPGDAAWLDRTELAQPTLFALSTALFRLLESWGVDIDVVTGHSVGEIVAAHVAGVLTLDAAARFVVARGRAMAALPEAGGMLSITAGEDVVSTLLDDLDAGLRDRVSVAAVNGPAAVVVAGGDDALAALAERAAERGLRTRPLRVSHAFHSPLMRPCLDDLAAAAETAARDASVAVRSVVSTLTGGPVGRGELADPAHWVEHARRPVRFADAVAALREQGVTRFLEVGPDAGLAGVIAQGVADEEPEARPVAVPLLRRDTPEPVAALAALAALYADGGQLDWARLLDDGTARAVLPTYPFQRRSYWLRADATPVTAAVLGDMRHPLVPITLHDPTGGVTLAGRLSLRAHRWLTEHTIGGTPIVPGAAFVDLAIRAGDETDAPCVEELLLDVPLPLDTGDLDVRVMVAPATEDGRRALTVHARPADDPDAAWTRHARGRLGEPGETLAAPGDWPPTDADPIEGTPPQWYADAEAAGFAYGPVFRGLRRVWTAAGEHGTDVFAEVALPDDAHPPADAFALHPALLDAATHALVVAGSRLTTDGVLPFLWAGVTLHLEGARALRVWFRAGANPDEFAVVATDTEGTSVFEATALRLRPAADRSHTEDAAPQGIRDDGLVLAVPRTVPLDAEVPAIAGRRWAVVGDDPFDVAATLDAVNVHLEVYSDPHVLAQACEFGAVAPPVLFTGIAGTDPESGSAPAELAPRRCAEILDLVRALVAEPALADSRLAVLLCGARPDGELADPVSAAVAGFVRTLAAEHPGRLVLVHVDSDVPQADSLATAVTSGHGEVVLRDGATHLPAWQRRTVPLTPGTHLLREPGTVLVTGATGGLGTVMVRHLVAECGVRRLVLASRGGTEVIDLADAEVTAVACDVTDRAALAALVDGIADLRAVVHIAGVIDDATAATMRPEQIDRVFAPKAAAAWALHELTADRDLDAFVLFSSAAGPLGSAGQANYAAANAFLDALAAHRRGLGLPGTAIAWGSWAPIEVTGRETRGMTARATGSDRARVAGYGMRPILAAEGARLFDAALAAPAAAVLALAVTNRSRSVIDGPATGFEELVGGGKARPARRRAAASGTETTKATPAAGSALPTDPAARRQALAGLVIARVAEVLGHDDTAEVTGDMSFVELGIDSLTAVELRNRLEAATGLRLPPTIVFDVAGPGDLADYLADRLDQAGSATADTDRAPAEVVAAPEETLAGLFRVAVEQGKMDEGFALLQAAAELRPTFTGPADLERRPVPIRLVSQGRNPTPIFAFSSYVALAGVHQYARLASIFRGDRTFWALPAPGFGTGEPLPASLDAVARLQAEDVLARCGDTPPILLGSSSGGTLAQATADELTRRGVRPAAIVLIDTYHPKVDSPFARFAAEMIGGMFDREETFARMTVDRLSAMSWYLRTIGEWEPPTGPEPILLLRAGDPPVDLRAEDGTPLPKAEWQTSYERADLVLDVPGNHFTMMETHARSTAAAIRDWLATVLAEDGPEDKKD</sequence>
<evidence type="ECO:0000313" key="15">
    <source>
        <dbReference type="EMBL" id="KZM75358.1"/>
    </source>
</evidence>
<dbReference type="InterPro" id="IPR006162">
    <property type="entry name" value="Ppantetheine_attach_site"/>
</dbReference>
<dbReference type="SMART" id="SM00825">
    <property type="entry name" value="PKS_KS"/>
    <property type="match status" value="4"/>
</dbReference>
<reference evidence="14" key="1">
    <citation type="submission" date="2014-11" db="EMBL/GenBank/DDBJ databases">
        <authorList>
            <person name="Zhu J."/>
            <person name="Qi W."/>
            <person name="Song R."/>
        </authorList>
    </citation>
    <scope>NUCLEOTIDE SEQUENCE</scope>
    <source>
        <strain evidence="14">IFM 0406</strain>
    </source>
</reference>
<dbReference type="InterPro" id="IPR041618">
    <property type="entry name" value="PKS_DE"/>
</dbReference>
<feature type="domain" description="PKS/mFAS DH" evidence="13">
    <location>
        <begin position="5564"/>
        <end position="5842"/>
    </location>
</feature>
<dbReference type="SUPFAM" id="SSF53474">
    <property type="entry name" value="alpha/beta-Hydrolases"/>
    <property type="match status" value="1"/>
</dbReference>
<protein>
    <submittedName>
        <fullName evidence="14">Type I modular polyketide synthase</fullName>
    </submittedName>
</protein>
<dbReference type="InterPro" id="IPR049900">
    <property type="entry name" value="PKS_mFAS_DH"/>
</dbReference>
<dbReference type="FunFam" id="3.40.47.10:FF:000019">
    <property type="entry name" value="Polyketide synthase type I"/>
    <property type="match status" value="4"/>
</dbReference>
<dbReference type="GO" id="GO:0004315">
    <property type="term" value="F:3-oxoacyl-[acyl-carrier-protein] synthase activity"/>
    <property type="evidence" value="ECO:0007669"/>
    <property type="project" value="InterPro"/>
</dbReference>
<evidence type="ECO:0000256" key="3">
    <source>
        <dbReference type="ARBA" id="ARBA00022553"/>
    </source>
</evidence>
<dbReference type="SUPFAM" id="SSF55048">
    <property type="entry name" value="Probable ACP-binding domain of malonyl-CoA ACP transacylase"/>
    <property type="match status" value="4"/>
</dbReference>
<dbReference type="SUPFAM" id="SSF51735">
    <property type="entry name" value="NAD(P)-binding Rossmann-fold domains"/>
    <property type="match status" value="8"/>
</dbReference>
<reference evidence="15 16" key="3">
    <citation type="submission" date="2016-04" db="EMBL/GenBank/DDBJ databases">
        <authorList>
            <person name="Evans L.H."/>
            <person name="Alamgir A."/>
            <person name="Owens N."/>
            <person name="Weber N.D."/>
            <person name="Virtaneva K."/>
            <person name="Barbian K."/>
            <person name="Babar A."/>
            <person name="Rosenke K."/>
        </authorList>
    </citation>
    <scope>NUCLEOTIDE SEQUENCE [LARGE SCALE GENOMIC DNA]</scope>
    <source>
        <strain evidence="15 16">IFM 0406</strain>
    </source>
</reference>
<feature type="active site" description="Proton donor; for dehydratase activity" evidence="9">
    <location>
        <position position="5764"/>
    </location>
</feature>
<evidence type="ECO:0000259" key="13">
    <source>
        <dbReference type="PROSITE" id="PS52019"/>
    </source>
</evidence>
<evidence type="ECO:0000313" key="14">
    <source>
        <dbReference type="EMBL" id="AJO72737.1"/>
    </source>
</evidence>
<feature type="domain" description="Ketosynthase family 3 (KS3)" evidence="12">
    <location>
        <begin position="4659"/>
        <end position="5077"/>
    </location>
</feature>
<dbReference type="InterPro" id="IPR020806">
    <property type="entry name" value="PKS_PP-bd"/>
</dbReference>
<dbReference type="PROSITE" id="PS00012">
    <property type="entry name" value="PHOSPHOPANTETHEINE"/>
    <property type="match status" value="3"/>
</dbReference>
<feature type="domain" description="Carrier" evidence="11">
    <location>
        <begin position="3026"/>
        <end position="3101"/>
    </location>
</feature>
<evidence type="ECO:0000256" key="4">
    <source>
        <dbReference type="ARBA" id="ARBA00022679"/>
    </source>
</evidence>
<dbReference type="InterPro" id="IPR036291">
    <property type="entry name" value="NAD(P)-bd_dom_sf"/>
</dbReference>
<keyword evidence="16" id="KW-1185">Reference proteome</keyword>
<evidence type="ECO:0000256" key="2">
    <source>
        <dbReference type="ARBA" id="ARBA00022450"/>
    </source>
</evidence>
<feature type="domain" description="Ketosynthase family 3 (KS3)" evidence="12">
    <location>
        <begin position="3123"/>
        <end position="3547"/>
    </location>
</feature>
<dbReference type="Gene3D" id="3.40.50.720">
    <property type="entry name" value="NAD(P)-binding Rossmann-like Domain"/>
    <property type="match status" value="4"/>
</dbReference>
<evidence type="ECO:0000256" key="8">
    <source>
        <dbReference type="ARBA" id="ARBA00023315"/>
    </source>
</evidence>
<dbReference type="SMART" id="SM00823">
    <property type="entry name" value="PKS_PP"/>
    <property type="match status" value="4"/>
</dbReference>
<dbReference type="InterPro" id="IPR057326">
    <property type="entry name" value="KR_dom"/>
</dbReference>
<dbReference type="InterPro" id="IPR016036">
    <property type="entry name" value="Malonyl_transacylase_ACP-bd"/>
</dbReference>
<dbReference type="Gene3D" id="3.40.47.10">
    <property type="match status" value="4"/>
</dbReference>
<evidence type="ECO:0000256" key="10">
    <source>
        <dbReference type="SAM" id="MobiDB-lite"/>
    </source>
</evidence>
<dbReference type="PANTHER" id="PTHR43775:SF51">
    <property type="entry name" value="INACTIVE PHENOLPHTHIOCEROL SYNTHESIS POLYKETIDE SYNTHASE TYPE I PKS1-RELATED"/>
    <property type="match status" value="1"/>
</dbReference>
<dbReference type="InterPro" id="IPR013968">
    <property type="entry name" value="PKS_KR"/>
</dbReference>
<feature type="domain" description="Carrier" evidence="11">
    <location>
        <begin position="1462"/>
        <end position="1537"/>
    </location>
</feature>
<dbReference type="Pfam" id="PF00550">
    <property type="entry name" value="PP-binding"/>
    <property type="match status" value="4"/>
</dbReference>
<dbReference type="Gene3D" id="3.10.129.110">
    <property type="entry name" value="Polyketide synthase dehydratase"/>
    <property type="match status" value="1"/>
</dbReference>
<dbReference type="PROSITE" id="PS50075">
    <property type="entry name" value="CARRIER"/>
    <property type="match status" value="4"/>
</dbReference>
<dbReference type="InterPro" id="IPR014031">
    <property type="entry name" value="Ketoacyl_synth_C"/>
</dbReference>
<dbReference type="InterPro" id="IPR016035">
    <property type="entry name" value="Acyl_Trfase/lysoPLipase"/>
</dbReference>
<dbReference type="InterPro" id="IPR018201">
    <property type="entry name" value="Ketoacyl_synth_AS"/>
</dbReference>
<feature type="domain" description="Ketosynthase family 3 (KS3)" evidence="12">
    <location>
        <begin position="1556"/>
        <end position="1972"/>
    </location>
</feature>
<feature type="region of interest" description="N-terminal hotdog fold" evidence="9">
    <location>
        <begin position="5564"/>
        <end position="5686"/>
    </location>
</feature>
<keyword evidence="4" id="KW-0808">Transferase</keyword>
<dbReference type="SUPFAM" id="SSF52151">
    <property type="entry name" value="FabD/lysophospholipase-like"/>
    <property type="match status" value="4"/>
</dbReference>
<dbReference type="PANTHER" id="PTHR43775">
    <property type="entry name" value="FATTY ACID SYNTHASE"/>
    <property type="match status" value="1"/>
</dbReference>
<dbReference type="InterPro" id="IPR049552">
    <property type="entry name" value="PKS_DH_N"/>
</dbReference>
<dbReference type="InterPro" id="IPR020807">
    <property type="entry name" value="PKS_DH"/>
</dbReference>
<name>A0A0U1Z2D6_9NOCA</name>
<dbReference type="Pfam" id="PF14765">
    <property type="entry name" value="PS-DH"/>
    <property type="match status" value="1"/>
</dbReference>
<dbReference type="SMART" id="SM00826">
    <property type="entry name" value="PKS_DH"/>
    <property type="match status" value="1"/>
</dbReference>
<dbReference type="InterPro" id="IPR014043">
    <property type="entry name" value="Acyl_transferase_dom"/>
</dbReference>
<dbReference type="InterPro" id="IPR042104">
    <property type="entry name" value="PKS_dehydratase_sf"/>
</dbReference>
<keyword evidence="3" id="KW-0597">Phosphoprotein</keyword>
<dbReference type="Pfam" id="PF08659">
    <property type="entry name" value="KR"/>
    <property type="match status" value="4"/>
</dbReference>
<dbReference type="SMART" id="SM00822">
    <property type="entry name" value="PKS_KR"/>
    <property type="match status" value="4"/>
</dbReference>
<dbReference type="InterPro" id="IPR009081">
    <property type="entry name" value="PP-bd_ACP"/>
</dbReference>
<proteinExistence type="predicted"/>
<dbReference type="Gene3D" id="3.40.50.1820">
    <property type="entry name" value="alpha/beta hydrolase"/>
    <property type="match status" value="1"/>
</dbReference>
<evidence type="ECO:0000256" key="1">
    <source>
        <dbReference type="ARBA" id="ARBA00005189"/>
    </source>
</evidence>
<keyword evidence="2" id="KW-0596">Phosphopantetheine</keyword>
<dbReference type="SUPFAM" id="SSF47336">
    <property type="entry name" value="ACP-like"/>
    <property type="match status" value="4"/>
</dbReference>
<dbReference type="InterPro" id="IPR001031">
    <property type="entry name" value="Thioesterase"/>
</dbReference>
<dbReference type="Gene3D" id="3.40.366.10">
    <property type="entry name" value="Malonyl-Coenzyme A Acyl Carrier Protein, domain 2"/>
    <property type="match status" value="4"/>
</dbReference>
<evidence type="ECO:0000256" key="7">
    <source>
        <dbReference type="ARBA" id="ARBA00023268"/>
    </source>
</evidence>
<feature type="active site" description="Proton acceptor; for dehydratase activity" evidence="9">
    <location>
        <position position="5595"/>
    </location>
</feature>
<keyword evidence="5" id="KW-0276">Fatty acid metabolism</keyword>
<dbReference type="SMART" id="SM01294">
    <property type="entry name" value="PKS_PP_betabranch"/>
    <property type="match status" value="3"/>
</dbReference>
<dbReference type="InterPro" id="IPR020841">
    <property type="entry name" value="PKS_Beta-ketoAc_synthase_dom"/>
</dbReference>
<dbReference type="EMBL" id="LWGR01000003">
    <property type="protein sequence ID" value="KZM75358.1"/>
    <property type="molecule type" value="Genomic_DNA"/>
</dbReference>
<dbReference type="Pfam" id="PF18369">
    <property type="entry name" value="PKS_DE"/>
    <property type="match status" value="3"/>
</dbReference>
<dbReference type="FunFam" id="1.10.1200.10:FF:000007">
    <property type="entry name" value="Probable polyketide synthase pks17"/>
    <property type="match status" value="1"/>
</dbReference>
<dbReference type="InterPro" id="IPR014030">
    <property type="entry name" value="Ketoacyl_synth_N"/>
</dbReference>
<dbReference type="SMART" id="SM00824">
    <property type="entry name" value="PKS_TE"/>
    <property type="match status" value="1"/>
</dbReference>
<evidence type="ECO:0000259" key="12">
    <source>
        <dbReference type="PROSITE" id="PS52004"/>
    </source>
</evidence>
<gene>
    <name evidence="14" type="primary">nbrH</name>
    <name evidence="15" type="ORF">AWN90_18375</name>
</gene>
<dbReference type="InterPro" id="IPR029058">
    <property type="entry name" value="AB_hydrolase_fold"/>
</dbReference>
<dbReference type="FunFam" id="3.40.366.10:FF:000002">
    <property type="entry name" value="Probable polyketide synthase 2"/>
    <property type="match status" value="1"/>
</dbReference>
<dbReference type="Proteomes" id="UP000076512">
    <property type="component" value="Unassembled WGS sequence"/>
</dbReference>
<dbReference type="InterPro" id="IPR049551">
    <property type="entry name" value="PKS_DH_C"/>
</dbReference>
<dbReference type="PROSITE" id="PS52019">
    <property type="entry name" value="PKS_MFAS_DH"/>
    <property type="match status" value="1"/>
</dbReference>
<dbReference type="InterPro" id="IPR020802">
    <property type="entry name" value="TesA-like"/>
</dbReference>
<dbReference type="SMART" id="SM00827">
    <property type="entry name" value="PKS_AT"/>
    <property type="match status" value="4"/>
</dbReference>
<dbReference type="InterPro" id="IPR016039">
    <property type="entry name" value="Thiolase-like"/>
</dbReference>
<dbReference type="InterPro" id="IPR050091">
    <property type="entry name" value="PKS_NRPS_Biosynth_Enz"/>
</dbReference>
<evidence type="ECO:0000256" key="6">
    <source>
        <dbReference type="ARBA" id="ARBA00023098"/>
    </source>
</evidence>
<dbReference type="CDD" id="cd08956">
    <property type="entry name" value="KR_3_FAS_SDR_x"/>
    <property type="match status" value="1"/>
</dbReference>
<dbReference type="Gene3D" id="1.10.1200.10">
    <property type="entry name" value="ACP-like"/>
    <property type="match status" value="4"/>
</dbReference>
<dbReference type="CDD" id="cd08952">
    <property type="entry name" value="KR_1_SDR_x"/>
    <property type="match status" value="3"/>
</dbReference>
<accession>A0A0U1Z2D6</accession>
<evidence type="ECO:0000313" key="16">
    <source>
        <dbReference type="Proteomes" id="UP000076512"/>
    </source>
</evidence>
<evidence type="ECO:0000256" key="9">
    <source>
        <dbReference type="PROSITE-ProRule" id="PRU01363"/>
    </source>
</evidence>
<evidence type="ECO:0000259" key="11">
    <source>
        <dbReference type="PROSITE" id="PS50075"/>
    </source>
</evidence>
<organism evidence="14">
    <name type="scientific">Nocardia terpenica</name>
    <dbReference type="NCBI Taxonomy" id="455432"/>
    <lineage>
        <taxon>Bacteria</taxon>
        <taxon>Bacillati</taxon>
        <taxon>Actinomycetota</taxon>
        <taxon>Actinomycetes</taxon>
        <taxon>Mycobacteriales</taxon>
        <taxon>Nocardiaceae</taxon>
        <taxon>Nocardia</taxon>
    </lineage>
</organism>
<dbReference type="InterPro" id="IPR001227">
    <property type="entry name" value="Ac_transferase_dom_sf"/>
</dbReference>
<dbReference type="CDD" id="cd00833">
    <property type="entry name" value="PKS"/>
    <property type="match status" value="4"/>
</dbReference>
<dbReference type="NCBIfam" id="NF045894">
    <property type="entry name" value="PKS_plus_SDR"/>
    <property type="match status" value="3"/>
</dbReference>
<dbReference type="InterPro" id="IPR032821">
    <property type="entry name" value="PKS_assoc"/>
</dbReference>
<dbReference type="PROSITE" id="PS00606">
    <property type="entry name" value="KS3_1"/>
    <property type="match status" value="4"/>
</dbReference>
<feature type="domain" description="Carrier" evidence="11">
    <location>
        <begin position="4565"/>
        <end position="4640"/>
    </location>
</feature>
<dbReference type="PROSITE" id="PS52004">
    <property type="entry name" value="KS3_2"/>
    <property type="match status" value="4"/>
</dbReference>
<evidence type="ECO:0000256" key="5">
    <source>
        <dbReference type="ARBA" id="ARBA00022832"/>
    </source>
</evidence>
<dbReference type="GO" id="GO:0006633">
    <property type="term" value="P:fatty acid biosynthetic process"/>
    <property type="evidence" value="ECO:0007669"/>
    <property type="project" value="InterPro"/>
</dbReference>